<dbReference type="InterPro" id="IPR002616">
    <property type="entry name" value="tRNA_ribo_trans-like"/>
</dbReference>
<gene>
    <name evidence="12" type="ORF">MUK42_11588</name>
</gene>
<dbReference type="InterPro" id="IPR041118">
    <property type="entry name" value="Rx_N"/>
</dbReference>
<dbReference type="InterPro" id="IPR032675">
    <property type="entry name" value="LRR_dom_sf"/>
</dbReference>
<organism evidence="12 13">
    <name type="scientific">Musa troglodytarum</name>
    <name type="common">fe'i banana</name>
    <dbReference type="NCBI Taxonomy" id="320322"/>
    <lineage>
        <taxon>Eukaryota</taxon>
        <taxon>Viridiplantae</taxon>
        <taxon>Streptophyta</taxon>
        <taxon>Embryophyta</taxon>
        <taxon>Tracheophyta</taxon>
        <taxon>Spermatophyta</taxon>
        <taxon>Magnoliopsida</taxon>
        <taxon>Liliopsida</taxon>
        <taxon>Zingiberales</taxon>
        <taxon>Musaceae</taxon>
        <taxon>Musa</taxon>
    </lineage>
</organism>
<evidence type="ECO:0000256" key="4">
    <source>
        <dbReference type="ARBA" id="ARBA00022741"/>
    </source>
</evidence>
<accession>A0A9E7GNC8</accession>
<feature type="region of interest" description="Disordered" evidence="7">
    <location>
        <begin position="850"/>
        <end position="869"/>
    </location>
</feature>
<evidence type="ECO:0000259" key="11">
    <source>
        <dbReference type="Pfam" id="PF25019"/>
    </source>
</evidence>
<sequence>MVAGIAVASLVASPFIGVVVNKLGATLFEEWGLCRSVRSDARRLQSVLETILNVLDDAEQQPITNKALRGWLTKLKDAALDADDVVDDLLTEALRRRAQDRSRICRTVRDFLSSKNPMLLRHKMVHRIKDARARLDEIADERNRFHLTEGSVSHGRNERETCSAVVESEVYGRDNDKEKVINFLLEVDNEKDLSILPIVGLGGIGKTTLAQLVYNDERVMAQFDASTSSITELEEILVLDDVWNENEMIWEDLKVLLRCGKQGSKIITTTRSETIARIMGTVTLHKMPMLSFEHCWLLFEQRAFRLTLNLQDCYHLQKLPASMRHMINLRHLDISGCSGLIHMPLSIGQLSNLQTLPMFIVGMEDGCRINELDQLNLIRGRLKIKNLNNVNDPMEALKANLFRKTSLQSLKLSWKVKFNGRAASLLADDVLEKLEPCSNLRVLTMKTFPGIRFPGWLTNHTEPSSSFFPYLVKIKLEDFEKCECLPPLGLLPSLKELSLIKLTGVKRIGIELYGNGGTFPSLVQLEISDMPDMEKWSTSPTNETTDARMLFPCLKMLVARGCPKLEVEPCFPPSVESLVIEDCENLLSARSLQGLSKLQSLDFGGNVALPSAFDGLQNLTALELLRIESCDELTCMPESLMQHHIPSFQSLKLINNSNLKSLGEGRDQQPPSLFTSLCHLEIEASHSLTALPEWIRYLPLQILKIRGCSQLEGRCQRETDSSEISFLSTMTTTTKFRVVTGKLHPVQLALECFCECFMQKPPSFPFSDILKRTMVRVILTEFRSRENNYDLIKFYPPYTFLPFAAGNIQTLSLDDNPSKCLNNASRTHWSTTVGTIGWDPPRVFGLNNRNRSSENQGCHSEYPLNGQDQSIHPHAKRKRAVVSTLNAIPPPELSRPPPAKGEGERVGVVQGVPASYFLFDNKGCDFTLGFLPFLVTVVAFVISLNAELNVINFCCFIVLGKFNRARAARLTLPHFICQTPLFMPVGTQGTIKGLTNNQLEEIGCQIILGNTYHLALRPGAELIDDLGGLHKFMNWKRALLTDSGGFQMVSLLHLADITEQGVTFQNKIGADIIMALDDVVKTTITGPRIEEAMYRTLRWIDRCIAAHKRPDAQNLFGIVQGGLDPVLSYAIGGLAGGEDKDSFWRVVAQCTAALPEDKPRYVMGVGYPLDIVVCSALGADMYDCVYPTRTARFGTALVPEGVLRLKNQAMANDERPIDSTCTCMLSKDLHTSIVEGQFPEFVQRFLRAQFPKGNVPQWVCNAMEVAGVDISTCCAPITS</sequence>
<dbReference type="SUPFAM" id="SSF51713">
    <property type="entry name" value="tRNA-guanine transglycosylase"/>
    <property type="match status" value="1"/>
</dbReference>
<evidence type="ECO:0000256" key="3">
    <source>
        <dbReference type="ARBA" id="ARBA00022737"/>
    </source>
</evidence>
<dbReference type="Pfam" id="PF25019">
    <property type="entry name" value="LRR_R13L1-DRL21"/>
    <property type="match status" value="1"/>
</dbReference>
<dbReference type="AlphaFoldDB" id="A0A9E7GNC8"/>
<protein>
    <submittedName>
        <fullName evidence="12">Uncharacterized protein</fullName>
    </submittedName>
</protein>
<feature type="domain" description="R13L1/DRL21-like LRR repeat region" evidence="11">
    <location>
        <begin position="369"/>
        <end position="501"/>
    </location>
</feature>
<feature type="domain" description="NB-ARC" evidence="8">
    <location>
        <begin position="174"/>
        <end position="225"/>
    </location>
</feature>
<dbReference type="SUPFAM" id="SSF52058">
    <property type="entry name" value="L domain-like"/>
    <property type="match status" value="1"/>
</dbReference>
<dbReference type="GO" id="GO:0008479">
    <property type="term" value="F:tRNA-guanosine(34) queuine transglycosylase activity"/>
    <property type="evidence" value="ECO:0007669"/>
    <property type="project" value="TreeGrafter"/>
</dbReference>
<keyword evidence="3" id="KW-0677">Repeat</keyword>
<keyword evidence="13" id="KW-1185">Reference proteome</keyword>
<dbReference type="InterPro" id="IPR036511">
    <property type="entry name" value="TGT-like_sf"/>
</dbReference>
<keyword evidence="4" id="KW-0547">Nucleotide-binding</keyword>
<dbReference type="Gene3D" id="3.80.10.10">
    <property type="entry name" value="Ribonuclease Inhibitor"/>
    <property type="match status" value="2"/>
</dbReference>
<evidence type="ECO:0000313" key="13">
    <source>
        <dbReference type="Proteomes" id="UP001055439"/>
    </source>
</evidence>
<dbReference type="PRINTS" id="PR00364">
    <property type="entry name" value="DISEASERSIST"/>
</dbReference>
<evidence type="ECO:0000256" key="6">
    <source>
        <dbReference type="ARBA" id="ARBA00022833"/>
    </source>
</evidence>
<dbReference type="InterPro" id="IPR056789">
    <property type="entry name" value="LRR_R13L1-DRL21"/>
</dbReference>
<evidence type="ECO:0000259" key="9">
    <source>
        <dbReference type="Pfam" id="PF01702"/>
    </source>
</evidence>
<keyword evidence="6" id="KW-0862">Zinc</keyword>
<dbReference type="GO" id="GO:0005829">
    <property type="term" value="C:cytosol"/>
    <property type="evidence" value="ECO:0007669"/>
    <property type="project" value="TreeGrafter"/>
</dbReference>
<feature type="domain" description="NB-ARC" evidence="8">
    <location>
        <begin position="236"/>
        <end position="306"/>
    </location>
</feature>
<name>A0A9E7GNC8_9LILI</name>
<dbReference type="Pfam" id="PF00931">
    <property type="entry name" value="NB-ARC"/>
    <property type="match status" value="2"/>
</dbReference>
<reference evidence="12" key="1">
    <citation type="submission" date="2022-05" db="EMBL/GenBank/DDBJ databases">
        <title>The Musa troglodytarum L. genome provides insights into the mechanism of non-climacteric behaviour and enrichment of carotenoids.</title>
        <authorList>
            <person name="Wang J."/>
        </authorList>
    </citation>
    <scope>NUCLEOTIDE SEQUENCE</scope>
    <source>
        <tissue evidence="12">Leaf</tissue>
    </source>
</reference>
<dbReference type="Pfam" id="PF01702">
    <property type="entry name" value="TGT"/>
    <property type="match status" value="1"/>
</dbReference>
<evidence type="ECO:0000256" key="2">
    <source>
        <dbReference type="ARBA" id="ARBA00022614"/>
    </source>
</evidence>
<dbReference type="EMBL" id="CP097509">
    <property type="protein sequence ID" value="URE16168.1"/>
    <property type="molecule type" value="Genomic_DNA"/>
</dbReference>
<evidence type="ECO:0000256" key="7">
    <source>
        <dbReference type="SAM" id="MobiDB-lite"/>
    </source>
</evidence>
<dbReference type="PANTHER" id="PTHR43530:SF1">
    <property type="entry name" value="QUEUINE TRNA-RIBOSYLTRANSFERASE CATALYTIC SUBUNIT 1"/>
    <property type="match status" value="1"/>
</dbReference>
<keyword evidence="2" id="KW-0433">Leucine-rich repeat</keyword>
<dbReference type="GO" id="GO:0043531">
    <property type="term" value="F:ADP binding"/>
    <property type="evidence" value="ECO:0007669"/>
    <property type="project" value="InterPro"/>
</dbReference>
<evidence type="ECO:0000256" key="1">
    <source>
        <dbReference type="ARBA" id="ARBA00008894"/>
    </source>
</evidence>
<dbReference type="Gene3D" id="3.40.50.300">
    <property type="entry name" value="P-loop containing nucleotide triphosphate hydrolases"/>
    <property type="match status" value="2"/>
</dbReference>
<feature type="domain" description="Disease resistance N-terminal" evidence="10">
    <location>
        <begin position="15"/>
        <end position="103"/>
    </location>
</feature>
<evidence type="ECO:0000259" key="10">
    <source>
        <dbReference type="Pfam" id="PF18052"/>
    </source>
</evidence>
<keyword evidence="5" id="KW-0611">Plant defense</keyword>
<dbReference type="GO" id="GO:0006400">
    <property type="term" value="P:tRNA modification"/>
    <property type="evidence" value="ECO:0007669"/>
    <property type="project" value="InterPro"/>
</dbReference>
<dbReference type="GO" id="GO:0051707">
    <property type="term" value="P:response to other organism"/>
    <property type="evidence" value="ECO:0007669"/>
    <property type="project" value="UniProtKB-ARBA"/>
</dbReference>
<dbReference type="InterPro" id="IPR027417">
    <property type="entry name" value="P-loop_NTPase"/>
</dbReference>
<proteinExistence type="inferred from homology"/>
<dbReference type="Proteomes" id="UP001055439">
    <property type="component" value="Chromosome 7"/>
</dbReference>
<dbReference type="NCBIfam" id="TIGR00449">
    <property type="entry name" value="tgt_general"/>
    <property type="match status" value="1"/>
</dbReference>
<evidence type="ECO:0000259" key="8">
    <source>
        <dbReference type="Pfam" id="PF00931"/>
    </source>
</evidence>
<evidence type="ECO:0000256" key="5">
    <source>
        <dbReference type="ARBA" id="ARBA00022821"/>
    </source>
</evidence>
<dbReference type="Pfam" id="PF18052">
    <property type="entry name" value="Rx_N"/>
    <property type="match status" value="1"/>
</dbReference>
<feature type="domain" description="tRNA-guanine(15) transglycosylase-like" evidence="9">
    <location>
        <begin position="964"/>
        <end position="1230"/>
    </location>
</feature>
<dbReference type="Gene3D" id="1.20.5.4130">
    <property type="match status" value="1"/>
</dbReference>
<dbReference type="SUPFAM" id="SSF52540">
    <property type="entry name" value="P-loop containing nucleoside triphosphate hydrolases"/>
    <property type="match status" value="1"/>
</dbReference>
<dbReference type="InterPro" id="IPR002182">
    <property type="entry name" value="NB-ARC"/>
</dbReference>
<dbReference type="PANTHER" id="PTHR43530">
    <property type="entry name" value="QUEUINE TRNA-RIBOSYLTRANSFERASE CATALYTIC SUBUNIT 1"/>
    <property type="match status" value="1"/>
</dbReference>
<dbReference type="OrthoDB" id="774413at2759"/>
<dbReference type="Gene3D" id="3.20.20.105">
    <property type="entry name" value="Queuine tRNA-ribosyltransferase-like"/>
    <property type="match status" value="1"/>
</dbReference>
<comment type="similarity">
    <text evidence="1">Belongs to the disease resistance NB-LRR family.</text>
</comment>
<dbReference type="GO" id="GO:0006952">
    <property type="term" value="P:defense response"/>
    <property type="evidence" value="ECO:0007669"/>
    <property type="project" value="UniProtKB-KW"/>
</dbReference>
<evidence type="ECO:0000313" key="12">
    <source>
        <dbReference type="EMBL" id="URE16168.1"/>
    </source>
</evidence>